<gene>
    <name evidence="6" type="ORF">FC27_GL000054</name>
</gene>
<evidence type="ECO:0000256" key="5">
    <source>
        <dbReference type="RuleBase" id="RU361279"/>
    </source>
</evidence>
<dbReference type="InterPro" id="IPR024185">
    <property type="entry name" value="FTHF_cligase-like_sf"/>
</dbReference>
<dbReference type="STRING" id="1423815.FC27_GL000054"/>
<keyword evidence="3 4" id="KW-0067">ATP-binding</keyword>
<feature type="binding site" evidence="4">
    <location>
        <begin position="12"/>
        <end position="16"/>
    </location>
    <ligand>
        <name>ATP</name>
        <dbReference type="ChEBI" id="CHEBI:30616"/>
    </ligand>
</feature>
<evidence type="ECO:0000256" key="1">
    <source>
        <dbReference type="ARBA" id="ARBA00010638"/>
    </source>
</evidence>
<dbReference type="EC" id="6.3.3.2" evidence="5"/>
<dbReference type="PANTHER" id="PTHR23407:SF1">
    <property type="entry name" value="5-FORMYLTETRAHYDROFOLATE CYCLO-LIGASE"/>
    <property type="match status" value="1"/>
</dbReference>
<dbReference type="Pfam" id="PF01812">
    <property type="entry name" value="5-FTHF_cyc-lig"/>
    <property type="match status" value="1"/>
</dbReference>
<accession>A0A0R1SGD1</accession>
<proteinExistence type="inferred from homology"/>
<protein>
    <recommendedName>
        <fullName evidence="5">5-formyltetrahydrofolate cyclo-ligase</fullName>
        <ecNumber evidence="5">6.3.3.2</ecNumber>
    </recommendedName>
</protein>
<comment type="similarity">
    <text evidence="1 5">Belongs to the 5-formyltetrahydrofolate cyclo-ligase family.</text>
</comment>
<dbReference type="eggNOG" id="COG0212">
    <property type="taxonomic scope" value="Bacteria"/>
</dbReference>
<dbReference type="GO" id="GO:0005524">
    <property type="term" value="F:ATP binding"/>
    <property type="evidence" value="ECO:0007669"/>
    <property type="project" value="UniProtKB-KW"/>
</dbReference>
<feature type="binding site" evidence="4">
    <location>
        <position position="59"/>
    </location>
    <ligand>
        <name>substrate</name>
    </ligand>
</feature>
<evidence type="ECO:0000313" key="6">
    <source>
        <dbReference type="EMBL" id="KRL68359.1"/>
    </source>
</evidence>
<comment type="cofactor">
    <cofactor evidence="5">
        <name>Mg(2+)</name>
        <dbReference type="ChEBI" id="CHEBI:18420"/>
    </cofactor>
</comment>
<reference evidence="6 7" key="1">
    <citation type="journal article" date="2015" name="Genome Announc.">
        <title>Expanding the biotechnology potential of lactobacilli through comparative genomics of 213 strains and associated genera.</title>
        <authorList>
            <person name="Sun Z."/>
            <person name="Harris H.M."/>
            <person name="McCann A."/>
            <person name="Guo C."/>
            <person name="Argimon S."/>
            <person name="Zhang W."/>
            <person name="Yang X."/>
            <person name="Jeffery I.B."/>
            <person name="Cooney J.C."/>
            <person name="Kagawa T.F."/>
            <person name="Liu W."/>
            <person name="Song Y."/>
            <person name="Salvetti E."/>
            <person name="Wrobel A."/>
            <person name="Rasinkangas P."/>
            <person name="Parkhill J."/>
            <person name="Rea M.C."/>
            <person name="O'Sullivan O."/>
            <person name="Ritari J."/>
            <person name="Douillard F.P."/>
            <person name="Paul Ross R."/>
            <person name="Yang R."/>
            <person name="Briner A.E."/>
            <person name="Felis G.E."/>
            <person name="de Vos W.M."/>
            <person name="Barrangou R."/>
            <person name="Klaenhammer T.R."/>
            <person name="Caufield P.W."/>
            <person name="Cui Y."/>
            <person name="Zhang H."/>
            <person name="O'Toole P.W."/>
        </authorList>
    </citation>
    <scope>NUCLEOTIDE SEQUENCE [LARGE SCALE GENOMIC DNA]</scope>
    <source>
        <strain evidence="6 7">DSM 14857</strain>
    </source>
</reference>
<dbReference type="InterPro" id="IPR037171">
    <property type="entry name" value="NagB/RpiA_transferase-like"/>
</dbReference>
<name>A0A0R1SGD1_9LACO</name>
<sequence length="194" mass="22029">MFFFTGGGVLDKVSFRKEQIETVSKFMKTEQAQKEINQIYLQLFDDPSFQVAQSVGITLSVDNEIPTFPIINRCWESGKKVYVPKTFSDYSMTFARYDANTELVASTLGVKEPKDYQADTLDPPELIIVPGIAFSEEGNHRLGFGSGYYDRYLAQHPTKTIALAVSRQYFVKTPWPVYTLDRPVDQIISVAEEN</sequence>
<organism evidence="6 7">
    <name type="scientific">Companilactobacillus versmoldensis DSM 14857 = KCTC 3814</name>
    <dbReference type="NCBI Taxonomy" id="1423815"/>
    <lineage>
        <taxon>Bacteria</taxon>
        <taxon>Bacillati</taxon>
        <taxon>Bacillota</taxon>
        <taxon>Bacilli</taxon>
        <taxon>Lactobacillales</taxon>
        <taxon>Lactobacillaceae</taxon>
        <taxon>Companilactobacillus</taxon>
    </lineage>
</organism>
<evidence type="ECO:0000256" key="2">
    <source>
        <dbReference type="ARBA" id="ARBA00022741"/>
    </source>
</evidence>
<dbReference type="GO" id="GO:0046872">
    <property type="term" value="F:metal ion binding"/>
    <property type="evidence" value="ECO:0007669"/>
    <property type="project" value="UniProtKB-KW"/>
</dbReference>
<dbReference type="GO" id="GO:0035999">
    <property type="term" value="P:tetrahydrofolate interconversion"/>
    <property type="evidence" value="ECO:0007669"/>
    <property type="project" value="TreeGrafter"/>
</dbReference>
<comment type="catalytic activity">
    <reaction evidence="5">
        <text>(6S)-5-formyl-5,6,7,8-tetrahydrofolate + ATP = (6R)-5,10-methenyltetrahydrofolate + ADP + phosphate</text>
        <dbReference type="Rhea" id="RHEA:10488"/>
        <dbReference type="ChEBI" id="CHEBI:30616"/>
        <dbReference type="ChEBI" id="CHEBI:43474"/>
        <dbReference type="ChEBI" id="CHEBI:57455"/>
        <dbReference type="ChEBI" id="CHEBI:57457"/>
        <dbReference type="ChEBI" id="CHEBI:456216"/>
        <dbReference type="EC" id="6.3.3.2"/>
    </reaction>
</comment>
<evidence type="ECO:0000256" key="4">
    <source>
        <dbReference type="PIRSR" id="PIRSR006806-1"/>
    </source>
</evidence>
<comment type="caution">
    <text evidence="6">The sequence shown here is derived from an EMBL/GenBank/DDBJ whole genome shotgun (WGS) entry which is preliminary data.</text>
</comment>
<dbReference type="PATRIC" id="fig|1423815.3.peg.54"/>
<dbReference type="NCBIfam" id="TIGR02727">
    <property type="entry name" value="MTHFS_bact"/>
    <property type="match status" value="1"/>
</dbReference>
<dbReference type="PIRSF" id="PIRSF006806">
    <property type="entry name" value="FTHF_cligase"/>
    <property type="match status" value="1"/>
</dbReference>
<dbReference type="Proteomes" id="UP000051647">
    <property type="component" value="Unassembled WGS sequence"/>
</dbReference>
<evidence type="ECO:0000313" key="7">
    <source>
        <dbReference type="Proteomes" id="UP000051647"/>
    </source>
</evidence>
<feature type="binding site" evidence="4">
    <location>
        <position position="64"/>
    </location>
    <ligand>
        <name>substrate</name>
    </ligand>
</feature>
<dbReference type="InterPro" id="IPR002698">
    <property type="entry name" value="FTHF_cligase"/>
</dbReference>
<dbReference type="GO" id="GO:0009396">
    <property type="term" value="P:folic acid-containing compound biosynthetic process"/>
    <property type="evidence" value="ECO:0007669"/>
    <property type="project" value="TreeGrafter"/>
</dbReference>
<keyword evidence="6" id="KW-0436">Ligase</keyword>
<keyword evidence="2 4" id="KW-0547">Nucleotide-binding</keyword>
<dbReference type="GO" id="GO:0030272">
    <property type="term" value="F:5-formyltetrahydrofolate cyclo-ligase activity"/>
    <property type="evidence" value="ECO:0007669"/>
    <property type="project" value="UniProtKB-EC"/>
</dbReference>
<dbReference type="Gene3D" id="3.40.50.10420">
    <property type="entry name" value="NagB/RpiA/CoA transferase-like"/>
    <property type="match status" value="1"/>
</dbReference>
<dbReference type="AlphaFoldDB" id="A0A0R1SGD1"/>
<evidence type="ECO:0000256" key="3">
    <source>
        <dbReference type="ARBA" id="ARBA00022840"/>
    </source>
</evidence>
<keyword evidence="5" id="KW-0479">Metal-binding</keyword>
<dbReference type="PANTHER" id="PTHR23407">
    <property type="entry name" value="ATPASE INHIBITOR/5-FORMYLTETRAHYDROFOLATE CYCLO-LIGASE"/>
    <property type="match status" value="1"/>
</dbReference>
<keyword evidence="5" id="KW-0460">Magnesium</keyword>
<dbReference type="SUPFAM" id="SSF100950">
    <property type="entry name" value="NagB/RpiA/CoA transferase-like"/>
    <property type="match status" value="1"/>
</dbReference>
<feature type="binding site" evidence="4">
    <location>
        <begin position="141"/>
        <end position="149"/>
    </location>
    <ligand>
        <name>ATP</name>
        <dbReference type="ChEBI" id="CHEBI:30616"/>
    </ligand>
</feature>
<keyword evidence="7" id="KW-1185">Reference proteome</keyword>
<dbReference type="EMBL" id="AZFA01000001">
    <property type="protein sequence ID" value="KRL68359.1"/>
    <property type="molecule type" value="Genomic_DNA"/>
</dbReference>